<dbReference type="AlphaFoldDB" id="A0A6P5LX90"/>
<evidence type="ECO:0000256" key="10">
    <source>
        <dbReference type="ARBA" id="ARBA00023180"/>
    </source>
</evidence>
<dbReference type="PANTHER" id="PTHR24028">
    <property type="entry name" value="CADHERIN-87A"/>
    <property type="match status" value="1"/>
</dbReference>
<feature type="domain" description="Cadherin" evidence="14">
    <location>
        <begin position="74"/>
        <end position="132"/>
    </location>
</feature>
<dbReference type="InParanoid" id="A0A6P5LX90"/>
<dbReference type="InterPro" id="IPR015919">
    <property type="entry name" value="Cadherin-like_sf"/>
</dbReference>
<keyword evidence="6 12" id="KW-0106">Calcium</keyword>
<evidence type="ECO:0000259" key="14">
    <source>
        <dbReference type="PROSITE" id="PS50268"/>
    </source>
</evidence>
<dbReference type="GO" id="GO:0005886">
    <property type="term" value="C:plasma membrane"/>
    <property type="evidence" value="ECO:0007669"/>
    <property type="project" value="UniProtKB-SubCell"/>
</dbReference>
<evidence type="ECO:0000256" key="3">
    <source>
        <dbReference type="ARBA" id="ARBA00022692"/>
    </source>
</evidence>
<name>A0A6P5LX90_PHACI</name>
<dbReference type="FunFam" id="2.60.40.60:FF:000185">
    <property type="entry name" value="Protocadherin 2 alpha c"/>
    <property type="match status" value="1"/>
</dbReference>
<dbReference type="RefSeq" id="XP_020860824.1">
    <property type="nucleotide sequence ID" value="XM_021005165.1"/>
</dbReference>
<feature type="domain" description="Cadherin" evidence="14">
    <location>
        <begin position="569"/>
        <end position="677"/>
    </location>
</feature>
<accession>A0A6P5LX90</accession>
<dbReference type="PROSITE" id="PS50268">
    <property type="entry name" value="CADHERIN_2"/>
    <property type="match status" value="6"/>
</dbReference>
<dbReference type="InterPro" id="IPR032455">
    <property type="entry name" value="Cadherin_C"/>
</dbReference>
<evidence type="ECO:0000256" key="11">
    <source>
        <dbReference type="ARBA" id="ARBA00074462"/>
    </source>
</evidence>
<evidence type="ECO:0000256" key="4">
    <source>
        <dbReference type="ARBA" id="ARBA00022729"/>
    </source>
</evidence>
<evidence type="ECO:0000256" key="7">
    <source>
        <dbReference type="ARBA" id="ARBA00022889"/>
    </source>
</evidence>
<feature type="domain" description="Cadherin" evidence="14">
    <location>
        <begin position="243"/>
        <end position="347"/>
    </location>
</feature>
<keyword evidence="7" id="KW-0130">Cell adhesion</keyword>
<gene>
    <name evidence="16" type="primary">LOC110220901</name>
</gene>
<feature type="domain" description="Cadherin" evidence="14">
    <location>
        <begin position="453"/>
        <end position="562"/>
    </location>
</feature>
<dbReference type="GeneID" id="110220901"/>
<dbReference type="FunFam" id="2.60.40.60:FF:000001">
    <property type="entry name" value="Protocadherin alpha 2"/>
    <property type="match status" value="1"/>
</dbReference>
<keyword evidence="8 13" id="KW-1133">Transmembrane helix</keyword>
<dbReference type="InterPro" id="IPR013164">
    <property type="entry name" value="Cadherin_N"/>
</dbReference>
<evidence type="ECO:0000256" key="9">
    <source>
        <dbReference type="ARBA" id="ARBA00023136"/>
    </source>
</evidence>
<keyword evidence="15" id="KW-1185">Reference proteome</keyword>
<sequence>MAPAPRETIRQVLFVYIFLYGGFRVACETIRYSIAEEIAIGSFVANFAKDLGLNVKELRSRQARLVEDGNGEHFLLDLRTGELVTKDRIDREEICAQMDECIVRFELLLQNPLRFFRAEVVISDINDHSPEFPEDEFILKIPELTTIGTRFPLESAQDLDTGKNTLQNYTLIPISELFVLQTREGSDGSKYPELLLAKALDREEHPELEFVLTAVDGGIPPSSGTAKIRIVVLDANDNAPVFSQSLYRATVAENSPVGFVVTIVSAADSDQGSNGEVTYSFSQNAGKGHRAFQIDPLTGEIRISKFLDFEMIEKYELSVRATDGGGLSSHCKVLVEVVDVNDNPPEVTVTSLSTLLPEDSLSGTVVALFSIRDRDSGDHGRASCSIPDDIPFILKPTFSNYYELVTDTALDRERVSSYNITITAVDWGSPSLSAWESVTVQILDINDNLPLFNQSSYTMYVTENNRPSLMIGGVNATDSDSGQNAKVTYSIWSENKHSPFSSPFISINSENGQVYILKTLDYEEIKDFKVTVQASDSGSPSLSTNVTVYVVIVDENDNAPVILYPMQNHSSSYSELIPRTAEEGYLVTKVVAVDEDSGQNSWLSYQLLKATDPGLFIVWSHNGEVRTSRTISDRDAIKQKLIILVRDNGVPILSTPATLDLLLVDGFSEAHMHVPDSTEEEKQDSTLTVYLIISLALISFLFLVSIIIFIIIKVYKRKQLKERSHCAGHFDDVSNFPKNLVDVTGTGNLFQTYKYDMCLTDGSGNSEFKILKPVIPSLPPQLENSEIFPEGN</sequence>
<dbReference type="FunFam" id="2.60.40.60:FF:000004">
    <property type="entry name" value="Protocadherin 1 gamma 2"/>
    <property type="match status" value="1"/>
</dbReference>
<dbReference type="Pfam" id="PF00028">
    <property type="entry name" value="Cadherin"/>
    <property type="match status" value="5"/>
</dbReference>
<evidence type="ECO:0000313" key="15">
    <source>
        <dbReference type="Proteomes" id="UP000515140"/>
    </source>
</evidence>
<evidence type="ECO:0000256" key="13">
    <source>
        <dbReference type="SAM" id="Phobius"/>
    </source>
</evidence>
<organism evidence="15 16">
    <name type="scientific">Phascolarctos cinereus</name>
    <name type="common">Koala</name>
    <dbReference type="NCBI Taxonomy" id="38626"/>
    <lineage>
        <taxon>Eukaryota</taxon>
        <taxon>Metazoa</taxon>
        <taxon>Chordata</taxon>
        <taxon>Craniata</taxon>
        <taxon>Vertebrata</taxon>
        <taxon>Euteleostomi</taxon>
        <taxon>Mammalia</taxon>
        <taxon>Metatheria</taxon>
        <taxon>Diprotodontia</taxon>
        <taxon>Phascolarctidae</taxon>
        <taxon>Phascolarctos</taxon>
    </lineage>
</organism>
<evidence type="ECO:0000256" key="1">
    <source>
        <dbReference type="ARBA" id="ARBA00004251"/>
    </source>
</evidence>
<dbReference type="GO" id="GO:0005509">
    <property type="term" value="F:calcium ion binding"/>
    <property type="evidence" value="ECO:0007669"/>
    <property type="project" value="UniProtKB-UniRule"/>
</dbReference>
<keyword evidence="5" id="KW-0677">Repeat</keyword>
<evidence type="ECO:0000256" key="2">
    <source>
        <dbReference type="ARBA" id="ARBA00022475"/>
    </source>
</evidence>
<dbReference type="GO" id="GO:0007156">
    <property type="term" value="P:homophilic cell adhesion via plasma membrane adhesion molecules"/>
    <property type="evidence" value="ECO:0007669"/>
    <property type="project" value="InterPro"/>
</dbReference>
<proteinExistence type="predicted"/>
<dbReference type="InterPro" id="IPR020894">
    <property type="entry name" value="Cadherin_CS"/>
</dbReference>
<keyword evidence="4" id="KW-0732">Signal</keyword>
<feature type="transmembrane region" description="Helical" evidence="13">
    <location>
        <begin position="687"/>
        <end position="715"/>
    </location>
</feature>
<keyword evidence="9 13" id="KW-0472">Membrane</keyword>
<dbReference type="PANTHER" id="PTHR24028:SF118">
    <property type="entry name" value="PROTOCADHERIN BETA-1"/>
    <property type="match status" value="1"/>
</dbReference>
<protein>
    <recommendedName>
        <fullName evidence="11">Protocadherin gamma-C3</fullName>
    </recommendedName>
</protein>
<evidence type="ECO:0000256" key="6">
    <source>
        <dbReference type="ARBA" id="ARBA00022837"/>
    </source>
</evidence>
<dbReference type="CDD" id="cd11304">
    <property type="entry name" value="Cadherin_repeat"/>
    <property type="match status" value="6"/>
</dbReference>
<evidence type="ECO:0000256" key="5">
    <source>
        <dbReference type="ARBA" id="ARBA00022737"/>
    </source>
</evidence>
<feature type="domain" description="Cadherin" evidence="14">
    <location>
        <begin position="133"/>
        <end position="242"/>
    </location>
</feature>
<dbReference type="Pfam" id="PF08266">
    <property type="entry name" value="Cadherin_2"/>
    <property type="match status" value="1"/>
</dbReference>
<keyword evidence="3 13" id="KW-0812">Transmembrane</keyword>
<evidence type="ECO:0000313" key="16">
    <source>
        <dbReference type="RefSeq" id="XP_020860824.1"/>
    </source>
</evidence>
<dbReference type="Pfam" id="PF16492">
    <property type="entry name" value="Cadherin_C_2"/>
    <property type="match status" value="1"/>
</dbReference>
<comment type="subcellular location">
    <subcellularLocation>
        <location evidence="1">Cell membrane</location>
        <topology evidence="1">Single-pass type I membrane protein</topology>
    </subcellularLocation>
</comment>
<dbReference type="FunFam" id="2.60.40.60:FF:000002">
    <property type="entry name" value="Protocadherin alpha 2"/>
    <property type="match status" value="1"/>
</dbReference>
<dbReference type="Proteomes" id="UP000515140">
    <property type="component" value="Unplaced"/>
</dbReference>
<keyword evidence="2" id="KW-1003">Cell membrane</keyword>
<dbReference type="FunFam" id="2.60.40.60:FF:000006">
    <property type="entry name" value="Protocadherin alpha 2"/>
    <property type="match status" value="1"/>
</dbReference>
<evidence type="ECO:0000256" key="12">
    <source>
        <dbReference type="PROSITE-ProRule" id="PRU00043"/>
    </source>
</evidence>
<dbReference type="SUPFAM" id="SSF49313">
    <property type="entry name" value="Cadherin-like"/>
    <property type="match status" value="6"/>
</dbReference>
<dbReference type="Gene3D" id="2.60.40.60">
    <property type="entry name" value="Cadherins"/>
    <property type="match status" value="6"/>
</dbReference>
<reference evidence="16" key="1">
    <citation type="submission" date="2025-08" db="UniProtKB">
        <authorList>
            <consortium name="RefSeq"/>
        </authorList>
    </citation>
    <scope>IDENTIFICATION</scope>
    <source>
        <tissue evidence="16">Spleen</tissue>
    </source>
</reference>
<dbReference type="SMART" id="SM00112">
    <property type="entry name" value="CA"/>
    <property type="match status" value="6"/>
</dbReference>
<dbReference type="PROSITE" id="PS00232">
    <property type="entry name" value="CADHERIN_1"/>
    <property type="match status" value="3"/>
</dbReference>
<keyword evidence="10" id="KW-0325">Glycoprotein</keyword>
<dbReference type="KEGG" id="pcw:110220901"/>
<dbReference type="InterPro" id="IPR050174">
    <property type="entry name" value="Protocadherin/Cadherin-CA"/>
</dbReference>
<evidence type="ECO:0000256" key="8">
    <source>
        <dbReference type="ARBA" id="ARBA00022989"/>
    </source>
</evidence>
<dbReference type="InterPro" id="IPR002126">
    <property type="entry name" value="Cadherin-like_dom"/>
</dbReference>
<dbReference type="FunFam" id="2.60.40.60:FF:000018">
    <property type="entry name" value="Protocadherin gamma c3"/>
    <property type="match status" value="1"/>
</dbReference>
<dbReference type="PRINTS" id="PR00205">
    <property type="entry name" value="CADHERIN"/>
</dbReference>
<feature type="domain" description="Cadherin" evidence="14">
    <location>
        <begin position="348"/>
        <end position="452"/>
    </location>
</feature>